<evidence type="ECO:0000259" key="2">
    <source>
        <dbReference type="Pfam" id="PF00534"/>
    </source>
</evidence>
<accession>A0A135ZZY6</accession>
<proteinExistence type="predicted"/>
<dbReference type="RefSeq" id="WP_068377479.1">
    <property type="nucleotide sequence ID" value="NZ_LSNE01000006.1"/>
</dbReference>
<reference evidence="5" key="1">
    <citation type="submission" date="2016-02" db="EMBL/GenBank/DDBJ databases">
        <authorList>
            <person name="Schultz-Johansen M."/>
            <person name="Glaring M.A."/>
            <person name="Bech P.K."/>
            <person name="Stougaard P."/>
        </authorList>
    </citation>
    <scope>NUCLEOTIDE SEQUENCE [LARGE SCALE GENOMIC DNA]</scope>
    <source>
        <strain evidence="5">S66</strain>
    </source>
</reference>
<evidence type="ECO:0000313" key="5">
    <source>
        <dbReference type="Proteomes" id="UP000070299"/>
    </source>
</evidence>
<dbReference type="Pfam" id="PF00534">
    <property type="entry name" value="Glycos_transf_1"/>
    <property type="match status" value="1"/>
</dbReference>
<evidence type="ECO:0008006" key="6">
    <source>
        <dbReference type="Google" id="ProtNLM"/>
    </source>
</evidence>
<evidence type="ECO:0000256" key="1">
    <source>
        <dbReference type="ARBA" id="ARBA00022679"/>
    </source>
</evidence>
<dbReference type="PANTHER" id="PTHR46401:SF2">
    <property type="entry name" value="GLYCOSYLTRANSFERASE WBBK-RELATED"/>
    <property type="match status" value="1"/>
</dbReference>
<evidence type="ECO:0000259" key="3">
    <source>
        <dbReference type="Pfam" id="PF13439"/>
    </source>
</evidence>
<dbReference type="Proteomes" id="UP000070299">
    <property type="component" value="Unassembled WGS sequence"/>
</dbReference>
<dbReference type="CDD" id="cd03809">
    <property type="entry name" value="GT4_MtfB-like"/>
    <property type="match status" value="1"/>
</dbReference>
<dbReference type="OrthoDB" id="9801609at2"/>
<gene>
    <name evidence="4" type="ORF">AX660_15565</name>
</gene>
<dbReference type="InterPro" id="IPR028098">
    <property type="entry name" value="Glyco_trans_4-like_N"/>
</dbReference>
<keyword evidence="5" id="KW-1185">Reference proteome</keyword>
<dbReference type="Gene3D" id="3.40.50.2000">
    <property type="entry name" value="Glycogen Phosphorylase B"/>
    <property type="match status" value="2"/>
</dbReference>
<dbReference type="GO" id="GO:0016757">
    <property type="term" value="F:glycosyltransferase activity"/>
    <property type="evidence" value="ECO:0007669"/>
    <property type="project" value="InterPro"/>
</dbReference>
<protein>
    <recommendedName>
        <fullName evidence="6">Glycosyl transferase family 1</fullName>
    </recommendedName>
</protein>
<dbReference type="PANTHER" id="PTHR46401">
    <property type="entry name" value="GLYCOSYLTRANSFERASE WBBK-RELATED"/>
    <property type="match status" value="1"/>
</dbReference>
<dbReference type="FunFam" id="3.40.50.2000:FF:000119">
    <property type="entry name" value="Glycosyl transferase group 1"/>
    <property type="match status" value="1"/>
</dbReference>
<dbReference type="EMBL" id="LSNE01000006">
    <property type="protein sequence ID" value="KXI28507.1"/>
    <property type="molecule type" value="Genomic_DNA"/>
</dbReference>
<name>A0A135ZZY6_9ALTE</name>
<feature type="domain" description="Glycosyl transferase family 1" evidence="2">
    <location>
        <begin position="201"/>
        <end position="353"/>
    </location>
</feature>
<dbReference type="SUPFAM" id="SSF53756">
    <property type="entry name" value="UDP-Glycosyltransferase/glycogen phosphorylase"/>
    <property type="match status" value="1"/>
</dbReference>
<feature type="domain" description="Glycosyltransferase subfamily 4-like N-terminal" evidence="3">
    <location>
        <begin position="53"/>
        <end position="177"/>
    </location>
</feature>
<evidence type="ECO:0000313" key="4">
    <source>
        <dbReference type="EMBL" id="KXI28507.1"/>
    </source>
</evidence>
<dbReference type="AlphaFoldDB" id="A0A135ZZY6"/>
<dbReference type="STRING" id="1799789.AX660_15565"/>
<organism evidence="4 5">
    <name type="scientific">Paraglaciecola hydrolytica</name>
    <dbReference type="NCBI Taxonomy" id="1799789"/>
    <lineage>
        <taxon>Bacteria</taxon>
        <taxon>Pseudomonadati</taxon>
        <taxon>Pseudomonadota</taxon>
        <taxon>Gammaproteobacteria</taxon>
        <taxon>Alteromonadales</taxon>
        <taxon>Alteromonadaceae</taxon>
        <taxon>Paraglaciecola</taxon>
    </lineage>
</organism>
<dbReference type="InterPro" id="IPR001296">
    <property type="entry name" value="Glyco_trans_1"/>
</dbReference>
<sequence>MRVGIYIEPVKVSNKTGISRYIIGLVESLTLLDQDNEYYLYYQTSILKKQQMDWLATCPNVIHKPLRFPDTWLSEHPRIWWQYYLPLCLHIDKIDVFHGPNHYVPLSGDIPSIVTIHDIAYYYMNVHGEGIDRILKQWTNQSMLKATKVVTVSRSTALDCEKEGIGKNKLSVIYQGFENANQATVKALSLTLTKLPDCSIPYILFVGTIQPRKNIPHLIESFASICLQIPHNLVLAGAPGDDSSAVEKLIVKHNLQNRVIRLGYIDDEQRSALYQHAELFVYPSKYEGFGLVILEAMSYGVPVITSNNSSLPEAAGEAAVLVDADSTSELAEAMRNLCLDYKLRERLISRGHQQVLKFTWEDCAKTMLDLYKATVKFRKIR</sequence>
<comment type="caution">
    <text evidence="4">The sequence shown here is derived from an EMBL/GenBank/DDBJ whole genome shotgun (WGS) entry which is preliminary data.</text>
</comment>
<dbReference type="Pfam" id="PF13439">
    <property type="entry name" value="Glyco_transf_4"/>
    <property type="match status" value="1"/>
</dbReference>
<keyword evidence="1" id="KW-0808">Transferase</keyword>